<dbReference type="EMBL" id="JBEPMU010000005">
    <property type="protein sequence ID" value="MET3653611.1"/>
    <property type="molecule type" value="Genomic_DNA"/>
</dbReference>
<evidence type="ECO:0000313" key="5">
    <source>
        <dbReference type="EMBL" id="MET3653611.1"/>
    </source>
</evidence>
<evidence type="ECO:0000256" key="2">
    <source>
        <dbReference type="ARBA" id="ARBA00022927"/>
    </source>
</evidence>
<gene>
    <name evidence="5" type="ORF">ABIC75_003348</name>
</gene>
<dbReference type="CDD" id="cd12820">
    <property type="entry name" value="LbR_YadA-like"/>
    <property type="match status" value="1"/>
</dbReference>
<name>A0ABV2JXQ6_9GAMM</name>
<evidence type="ECO:0000259" key="3">
    <source>
        <dbReference type="Pfam" id="PF05658"/>
    </source>
</evidence>
<evidence type="ECO:0000313" key="6">
    <source>
        <dbReference type="Proteomes" id="UP001549184"/>
    </source>
</evidence>
<dbReference type="InterPro" id="IPR045584">
    <property type="entry name" value="Pilin-like"/>
</dbReference>
<feature type="domain" description="Trimeric autotransporter adhesin YadA-like head" evidence="3">
    <location>
        <begin position="118"/>
        <end position="143"/>
    </location>
</feature>
<evidence type="ECO:0008006" key="7">
    <source>
        <dbReference type="Google" id="ProtNLM"/>
    </source>
</evidence>
<feature type="domain" description="Trimeric autotransporter adhesin YadA-like head" evidence="3">
    <location>
        <begin position="32"/>
        <end position="58"/>
    </location>
</feature>
<dbReference type="Proteomes" id="UP001549184">
    <property type="component" value="Unassembled WGS sequence"/>
</dbReference>
<accession>A0ABV2JXQ6</accession>
<feature type="domain" description="Trimeric autotransporter adhesin YadA-like stalk" evidence="4">
    <location>
        <begin position="148"/>
        <end position="188"/>
    </location>
</feature>
<dbReference type="SUPFAM" id="SSF101967">
    <property type="entry name" value="Adhesin YadA, collagen-binding domain"/>
    <property type="match status" value="1"/>
</dbReference>
<dbReference type="InterPro" id="IPR008640">
    <property type="entry name" value="Adhesin_Head_dom"/>
</dbReference>
<proteinExistence type="predicted"/>
<keyword evidence="6" id="KW-1185">Reference proteome</keyword>
<feature type="domain" description="Trimeric autotransporter adhesin YadA-like head" evidence="3">
    <location>
        <begin position="91"/>
        <end position="116"/>
    </location>
</feature>
<keyword evidence="1" id="KW-0813">Transport</keyword>
<comment type="caution">
    <text evidence="5">The sequence shown here is derived from an EMBL/GenBank/DDBJ whole genome shotgun (WGS) entry which is preliminary data.</text>
</comment>
<feature type="domain" description="Trimeric autotransporter adhesin YadA-like head" evidence="3">
    <location>
        <begin position="60"/>
        <end position="86"/>
    </location>
</feature>
<dbReference type="RefSeq" id="WP_354015000.1">
    <property type="nucleotide sequence ID" value="NZ_JBEPMU010000005.1"/>
</dbReference>
<keyword evidence="2" id="KW-0653">Protein transport</keyword>
<evidence type="ECO:0000259" key="4">
    <source>
        <dbReference type="Pfam" id="PF05662"/>
    </source>
</evidence>
<evidence type="ECO:0000256" key="1">
    <source>
        <dbReference type="ARBA" id="ARBA00022448"/>
    </source>
</evidence>
<reference evidence="5 6" key="1">
    <citation type="submission" date="2024-06" db="EMBL/GenBank/DDBJ databases">
        <title>Sorghum-associated microbial communities from plants grown in Nebraska, USA.</title>
        <authorList>
            <person name="Schachtman D."/>
        </authorList>
    </citation>
    <scope>NUCLEOTIDE SEQUENCE [LARGE SCALE GENOMIC DNA]</scope>
    <source>
        <strain evidence="5 6">1073</strain>
    </source>
</reference>
<organism evidence="5 6">
    <name type="scientific">Dyella japonica</name>
    <dbReference type="NCBI Taxonomy" id="231455"/>
    <lineage>
        <taxon>Bacteria</taxon>
        <taxon>Pseudomonadati</taxon>
        <taxon>Pseudomonadota</taxon>
        <taxon>Gammaproteobacteria</taxon>
        <taxon>Lysobacterales</taxon>
        <taxon>Rhodanobacteraceae</taxon>
        <taxon>Dyella</taxon>
    </lineage>
</organism>
<dbReference type="Pfam" id="PF05662">
    <property type="entry name" value="YadA_stalk"/>
    <property type="match status" value="1"/>
</dbReference>
<sequence>MPYIDGNAGASSNAKANAGNSAGVAVGYNSNASGNNASVLGQNATALGSYGTAIGNDSYAAGPDDTALGGNAKVKADGSVAVGANSVVAVTATNAVAVGADSAVTAASATAVGQGASATANGSVAVGQGSVADRANTVSVGTASNTRQITNVAAGTQGTDAVNVNQLTEQTQQAIQTAKSYTDQNIQNLGGSVNDLRTQMNDQFRQQGKRIDQTGAMSAAMTQMAINTAGLRTDNRIGAGMGWQGGQSALSVGYQRVLNREGTATLSVGGSVANGGNSSVGVGAGFGW</sequence>
<dbReference type="Pfam" id="PF05658">
    <property type="entry name" value="YadA_head"/>
    <property type="match status" value="4"/>
</dbReference>
<protein>
    <recommendedName>
        <fullName evidence="7">Head domain of trimeric autotransporter adhesin</fullName>
    </recommendedName>
</protein>
<dbReference type="Gene3D" id="3.30.1300.30">
    <property type="entry name" value="GSPII I/J protein-like"/>
    <property type="match status" value="1"/>
</dbReference>
<dbReference type="InterPro" id="IPR011049">
    <property type="entry name" value="Serralysin-like_metalloprot_C"/>
</dbReference>
<dbReference type="Gene3D" id="2.150.10.10">
    <property type="entry name" value="Serralysin-like metalloprotease, C-terminal"/>
    <property type="match status" value="1"/>
</dbReference>
<dbReference type="InterPro" id="IPR008635">
    <property type="entry name" value="Coiled_stalk_dom"/>
</dbReference>
<dbReference type="SUPFAM" id="SSF54523">
    <property type="entry name" value="Pili subunits"/>
    <property type="match status" value="1"/>
</dbReference>